<evidence type="ECO:0000256" key="1">
    <source>
        <dbReference type="ARBA" id="ARBA00022801"/>
    </source>
</evidence>
<organism evidence="4">
    <name type="scientific">uncultured Nocardioidaceae bacterium</name>
    <dbReference type="NCBI Taxonomy" id="253824"/>
    <lineage>
        <taxon>Bacteria</taxon>
        <taxon>Bacillati</taxon>
        <taxon>Actinomycetota</taxon>
        <taxon>Actinomycetes</taxon>
        <taxon>Propionibacteriales</taxon>
        <taxon>Nocardioidaceae</taxon>
        <taxon>environmental samples</taxon>
    </lineage>
</organism>
<dbReference type="EMBL" id="CADCUI010000082">
    <property type="protein sequence ID" value="CAA9366372.1"/>
    <property type="molecule type" value="Genomic_DNA"/>
</dbReference>
<dbReference type="InterPro" id="IPR023186">
    <property type="entry name" value="IUNH"/>
</dbReference>
<dbReference type="PANTHER" id="PTHR12304:SF4">
    <property type="entry name" value="URIDINE NUCLEOSIDASE"/>
    <property type="match status" value="1"/>
</dbReference>
<keyword evidence="1 4" id="KW-0378">Hydrolase</keyword>
<keyword evidence="2 4" id="KW-0326">Glycosidase</keyword>
<dbReference type="GO" id="GO:0005829">
    <property type="term" value="C:cytosol"/>
    <property type="evidence" value="ECO:0007669"/>
    <property type="project" value="TreeGrafter"/>
</dbReference>
<dbReference type="Pfam" id="PF01156">
    <property type="entry name" value="IU_nuc_hydro"/>
    <property type="match status" value="1"/>
</dbReference>
<dbReference type="GO" id="GO:0008477">
    <property type="term" value="F:purine nucleosidase activity"/>
    <property type="evidence" value="ECO:0007669"/>
    <property type="project" value="UniProtKB-EC"/>
</dbReference>
<dbReference type="GO" id="GO:0006152">
    <property type="term" value="P:purine nucleoside catabolic process"/>
    <property type="evidence" value="ECO:0007669"/>
    <property type="project" value="TreeGrafter"/>
</dbReference>
<dbReference type="AlphaFoldDB" id="A0A6J4MWG0"/>
<gene>
    <name evidence="4" type="ORF">AVDCRST_MAG34-2975</name>
</gene>
<feature type="domain" description="Inosine/uridine-preferring nucleoside hydrolase" evidence="3">
    <location>
        <begin position="8"/>
        <end position="305"/>
    </location>
</feature>
<name>A0A6J4MWG0_9ACTN</name>
<evidence type="ECO:0000313" key="4">
    <source>
        <dbReference type="EMBL" id="CAA9366372.1"/>
    </source>
</evidence>
<protein>
    <submittedName>
        <fullName evidence="4">Inosine-uridine preferring nucleoside hydrolase</fullName>
        <ecNumber evidence="4">3.2.2.1</ecNumber>
    </submittedName>
</protein>
<reference evidence="4" key="1">
    <citation type="submission" date="2020-02" db="EMBL/GenBank/DDBJ databases">
        <authorList>
            <person name="Meier V. D."/>
        </authorList>
    </citation>
    <scope>NUCLEOTIDE SEQUENCE</scope>
    <source>
        <strain evidence="4">AVDCRST_MAG34</strain>
    </source>
</reference>
<dbReference type="InterPro" id="IPR001910">
    <property type="entry name" value="Inosine/uridine_hydrolase_dom"/>
</dbReference>
<dbReference type="InterPro" id="IPR036452">
    <property type="entry name" value="Ribo_hydro-like"/>
</dbReference>
<proteinExistence type="predicted"/>
<evidence type="ECO:0000256" key="2">
    <source>
        <dbReference type="ARBA" id="ARBA00023295"/>
    </source>
</evidence>
<dbReference type="PANTHER" id="PTHR12304">
    <property type="entry name" value="INOSINE-URIDINE PREFERRING NUCLEOSIDE HYDROLASE"/>
    <property type="match status" value="1"/>
</dbReference>
<accession>A0A6J4MWG0</accession>
<evidence type="ECO:0000259" key="3">
    <source>
        <dbReference type="Pfam" id="PF01156"/>
    </source>
</evidence>
<sequence length="316" mass="33923">MGEPLTRIILDTDLAMGAPGSDIDDGFALALALADPALSVELVTTVGGNSDVDTSTRLTLDLLEVLRRSDVPVVRGADRPLNPALWHPDRGHPTAARPAEPVAAAEIVARVMAEPGQLTLVAIGPLTNLALALMLEPRIARAAREVVVMGGVYLEHTNVGSMPGEYNFWCDPDAAQVVLESGAALRLVGLDVTRQVRLDRRDCARMAAAGEFGRLAATHTEAWIAFQERVKPREEIEQGSCALHDPLAVAVVPRPDLVTWQEAHVAVETAGRVTRGVAVADLLMWEDPPPPNCRIATSVDAEAFRRLFLERMAALP</sequence>
<dbReference type="Gene3D" id="3.90.245.10">
    <property type="entry name" value="Ribonucleoside hydrolase-like"/>
    <property type="match status" value="1"/>
</dbReference>
<dbReference type="EC" id="3.2.2.1" evidence="4"/>
<dbReference type="SUPFAM" id="SSF53590">
    <property type="entry name" value="Nucleoside hydrolase"/>
    <property type="match status" value="1"/>
</dbReference>